<dbReference type="GeneID" id="95978354"/>
<sequence length="413" mass="45099">MASTTQGRAQHIVDENMENANNTPRKMTATKPGPFANMNVNKSLGRPALRDLTPNKPIAKGKTSDSELDLGMKSVSSSSSSLSPLKRGFKDILDSGKGFTYLKRRRLSQGQSVTSNVSAFARRRPDDASSFSSSSRHLPPPTSNNDARRSPEKESDEDSGRGSQDSNRTRGSFDSLINYDPSSQQALASQALNFVAPSVAAHTTHTPATARQHALSASDSLRSRAEMLNMRLKVAIYKVRTNQVNVPFSRLRLPDSPKQATPYPARREVQFDFQRSSDANNTTPPTSPPSHPRVRTVAQGSGMPYGLGLLSAPDMTPNIFSGRFMPMQRGPSSSPPIVHIPPSSLPRHAATRETPFVDRVSQQQQQQQQQLDHDSLDSEATELAEDMHDGHEHAESPTTHSKPRGYSTGGLPR</sequence>
<feature type="region of interest" description="Disordered" evidence="1">
    <location>
        <begin position="107"/>
        <end position="178"/>
    </location>
</feature>
<feature type="region of interest" description="Disordered" evidence="1">
    <location>
        <begin position="320"/>
        <end position="413"/>
    </location>
</feature>
<feature type="compositionally biased region" description="Basic and acidic residues" evidence="1">
    <location>
        <begin position="385"/>
        <end position="395"/>
    </location>
</feature>
<evidence type="ECO:0000313" key="3">
    <source>
        <dbReference type="Proteomes" id="UP001562354"/>
    </source>
</evidence>
<comment type="caution">
    <text evidence="2">The sequence shown here is derived from an EMBL/GenBank/DDBJ whole genome shotgun (WGS) entry which is preliminary data.</text>
</comment>
<name>A0ABR3P3I6_9PEZI</name>
<dbReference type="RefSeq" id="XP_069196749.1">
    <property type="nucleotide sequence ID" value="XM_069344330.1"/>
</dbReference>
<feature type="compositionally biased region" description="Polar residues" evidence="1">
    <location>
        <begin position="161"/>
        <end position="172"/>
    </location>
</feature>
<protein>
    <submittedName>
        <fullName evidence="2">Uncharacterized protein</fullName>
    </submittedName>
</protein>
<accession>A0ABR3P3I6</accession>
<feature type="region of interest" description="Disordered" evidence="1">
    <location>
        <begin position="274"/>
        <end position="302"/>
    </location>
</feature>
<feature type="compositionally biased region" description="Low complexity" evidence="1">
    <location>
        <begin position="74"/>
        <end position="83"/>
    </location>
</feature>
<reference evidence="2 3" key="1">
    <citation type="submission" date="2024-07" db="EMBL/GenBank/DDBJ databases">
        <title>Draft sequence of the Neodothiora populina.</title>
        <authorList>
            <person name="Drown D.D."/>
            <person name="Schuette U.S."/>
            <person name="Buechlein A.B."/>
            <person name="Rusch D.R."/>
            <person name="Winton L.W."/>
            <person name="Adams G.A."/>
        </authorList>
    </citation>
    <scope>NUCLEOTIDE SEQUENCE [LARGE SCALE GENOMIC DNA]</scope>
    <source>
        <strain evidence="2 3">CPC 39397</strain>
    </source>
</reference>
<evidence type="ECO:0000313" key="2">
    <source>
        <dbReference type="EMBL" id="KAL1297067.1"/>
    </source>
</evidence>
<evidence type="ECO:0000256" key="1">
    <source>
        <dbReference type="SAM" id="MobiDB-lite"/>
    </source>
</evidence>
<organism evidence="2 3">
    <name type="scientific">Neodothiora populina</name>
    <dbReference type="NCBI Taxonomy" id="2781224"/>
    <lineage>
        <taxon>Eukaryota</taxon>
        <taxon>Fungi</taxon>
        <taxon>Dikarya</taxon>
        <taxon>Ascomycota</taxon>
        <taxon>Pezizomycotina</taxon>
        <taxon>Dothideomycetes</taxon>
        <taxon>Dothideomycetidae</taxon>
        <taxon>Dothideales</taxon>
        <taxon>Dothioraceae</taxon>
        <taxon>Neodothiora</taxon>
    </lineage>
</organism>
<dbReference type="Proteomes" id="UP001562354">
    <property type="component" value="Unassembled WGS sequence"/>
</dbReference>
<feature type="compositionally biased region" description="Polar residues" evidence="1">
    <location>
        <begin position="108"/>
        <end position="118"/>
    </location>
</feature>
<proteinExistence type="predicted"/>
<feature type="compositionally biased region" description="Low complexity" evidence="1">
    <location>
        <begin position="331"/>
        <end position="342"/>
    </location>
</feature>
<feature type="region of interest" description="Disordered" evidence="1">
    <location>
        <begin position="1"/>
        <end position="89"/>
    </location>
</feature>
<keyword evidence="3" id="KW-1185">Reference proteome</keyword>
<dbReference type="EMBL" id="JBFMKM010000016">
    <property type="protein sequence ID" value="KAL1297067.1"/>
    <property type="molecule type" value="Genomic_DNA"/>
</dbReference>
<gene>
    <name evidence="2" type="ORF">AAFC00_004654</name>
</gene>